<dbReference type="OrthoDB" id="3364132at2759"/>
<dbReference type="PANTHER" id="PTHR36223:SF1">
    <property type="entry name" value="TRANSCRIPTION ELONGATION FACTOR EAF N-TERMINAL DOMAIN-CONTAINING PROTEIN"/>
    <property type="match status" value="1"/>
</dbReference>
<accession>A0A8E2DNA5</accession>
<evidence type="ECO:0000313" key="4">
    <source>
        <dbReference type="Proteomes" id="UP000250043"/>
    </source>
</evidence>
<dbReference type="AlphaFoldDB" id="A0A8E2DNA5"/>
<organism evidence="3 4">
    <name type="scientific">Obba rivulosa</name>
    <dbReference type="NCBI Taxonomy" id="1052685"/>
    <lineage>
        <taxon>Eukaryota</taxon>
        <taxon>Fungi</taxon>
        <taxon>Dikarya</taxon>
        <taxon>Basidiomycota</taxon>
        <taxon>Agaricomycotina</taxon>
        <taxon>Agaricomycetes</taxon>
        <taxon>Polyporales</taxon>
        <taxon>Gelatoporiaceae</taxon>
        <taxon>Obba</taxon>
    </lineage>
</organism>
<protein>
    <recommendedName>
        <fullName evidence="2">DUF7918 domain-containing protein</fullName>
    </recommendedName>
</protein>
<feature type="domain" description="DUF7918" evidence="2">
    <location>
        <begin position="6"/>
        <end position="204"/>
    </location>
</feature>
<name>A0A8E2DNA5_9APHY</name>
<evidence type="ECO:0000259" key="2">
    <source>
        <dbReference type="Pfam" id="PF25534"/>
    </source>
</evidence>
<evidence type="ECO:0000256" key="1">
    <source>
        <dbReference type="SAM" id="MobiDB-lite"/>
    </source>
</evidence>
<dbReference type="EMBL" id="KV722429">
    <property type="protein sequence ID" value="OCH89338.1"/>
    <property type="molecule type" value="Genomic_DNA"/>
</dbReference>
<dbReference type="Pfam" id="PF25534">
    <property type="entry name" value="DUF7918"/>
    <property type="match status" value="1"/>
</dbReference>
<feature type="compositionally biased region" description="Basic and acidic residues" evidence="1">
    <location>
        <begin position="225"/>
        <end position="235"/>
    </location>
</feature>
<reference evidence="3 4" key="1">
    <citation type="submission" date="2016-07" db="EMBL/GenBank/DDBJ databases">
        <title>Draft genome of the white-rot fungus Obba rivulosa 3A-2.</title>
        <authorList>
            <consortium name="DOE Joint Genome Institute"/>
            <person name="Miettinen O."/>
            <person name="Riley R."/>
            <person name="Acob R."/>
            <person name="Barry K."/>
            <person name="Cullen D."/>
            <person name="De Vries R."/>
            <person name="Hainaut M."/>
            <person name="Hatakka A."/>
            <person name="Henrissat B."/>
            <person name="Hilden K."/>
            <person name="Kuo R."/>
            <person name="Labutti K."/>
            <person name="Lipzen A."/>
            <person name="Makela M.R."/>
            <person name="Sandor L."/>
            <person name="Spatafora J.W."/>
            <person name="Grigoriev I.V."/>
            <person name="Hibbett D.S."/>
        </authorList>
    </citation>
    <scope>NUCLEOTIDE SEQUENCE [LARGE SCALE GENOMIC DNA]</scope>
    <source>
        <strain evidence="3 4">3A-2</strain>
    </source>
</reference>
<evidence type="ECO:0000313" key="3">
    <source>
        <dbReference type="EMBL" id="OCH89338.1"/>
    </source>
</evidence>
<dbReference type="PANTHER" id="PTHR36223">
    <property type="entry name" value="BETA-LACTAMASE-TYPE TRANSPEPTIDASE FOLD DOMAIN CONTAINING PROTEIN"/>
    <property type="match status" value="1"/>
</dbReference>
<proteinExistence type="predicted"/>
<feature type="compositionally biased region" description="Basic and acidic residues" evidence="1">
    <location>
        <begin position="243"/>
        <end position="254"/>
    </location>
</feature>
<dbReference type="InterPro" id="IPR057678">
    <property type="entry name" value="DUF7918"/>
</dbReference>
<feature type="region of interest" description="Disordered" evidence="1">
    <location>
        <begin position="205"/>
        <end position="261"/>
    </location>
</feature>
<gene>
    <name evidence="3" type="ORF">OBBRIDRAFT_778668</name>
</gene>
<keyword evidence="4" id="KW-1185">Reference proteome</keyword>
<dbReference type="Proteomes" id="UP000250043">
    <property type="component" value="Unassembled WGS sequence"/>
</dbReference>
<sequence length="310" mass="35311">MKHRDVEAFIQCEGKVLPEYDVKIEDERTVSCFIPSEVGMKFEVHIREKGGINSFSVQVTIDGRHMGSSVCHRGRTASRWGVRTSDRNMRHPYQFSPLTVTDDDECLGHVESHAKIGEIELKAHRITGDTKTTKYNTTVYETVGSVHEKTKKSGVHCVSLGDAVPCSPDSRCRTTRLYPAEGTYVNFLFRYRPLEVLQAQAIAPLPPAQERPDNDQGPSQAGPSNRERHQRERGSERKRKRTTHDQDEDVKPPIDIDDEENLETLEEQLKKIQAKIQKVKRERRSPEFEGAAAKLRIIHAEQEVIDLTED</sequence>